<dbReference type="SUPFAM" id="SSF47364">
    <property type="entry name" value="Domain of the SRP/SRP receptor G-proteins"/>
    <property type="match status" value="1"/>
</dbReference>
<dbReference type="PANTHER" id="PTHR43134">
    <property type="entry name" value="SIGNAL RECOGNITION PARTICLE RECEPTOR SUBUNIT ALPHA"/>
    <property type="match status" value="1"/>
</dbReference>
<keyword evidence="4 8" id="KW-0378">Hydrolase</keyword>
<dbReference type="Pfam" id="PF00448">
    <property type="entry name" value="SRP54"/>
    <property type="match status" value="1"/>
</dbReference>
<dbReference type="PROSITE" id="PS00300">
    <property type="entry name" value="SRP54"/>
    <property type="match status" value="1"/>
</dbReference>
<dbReference type="GO" id="GO:0003924">
    <property type="term" value="F:GTPase activity"/>
    <property type="evidence" value="ECO:0007669"/>
    <property type="project" value="UniProtKB-UniRule"/>
</dbReference>
<evidence type="ECO:0000256" key="2">
    <source>
        <dbReference type="ARBA" id="ARBA00022490"/>
    </source>
</evidence>
<feature type="binding site" evidence="8">
    <location>
        <begin position="286"/>
        <end position="289"/>
    </location>
    <ligand>
        <name>GTP</name>
        <dbReference type="ChEBI" id="CHEBI:37565"/>
    </ligand>
</feature>
<evidence type="ECO:0000313" key="11">
    <source>
        <dbReference type="EMBL" id="PAV09638.1"/>
    </source>
</evidence>
<keyword evidence="2 8" id="KW-0963">Cytoplasm</keyword>
<dbReference type="InterPro" id="IPR000897">
    <property type="entry name" value="SRP54_GTPase_dom"/>
</dbReference>
<reference evidence="11 12" key="1">
    <citation type="journal article" date="2017" name="BMC Genomics">
        <title>Genomic analysis of methanogenic archaea reveals a shift towards energy conservation.</title>
        <authorList>
            <person name="Gilmore S.P."/>
            <person name="Henske J.K."/>
            <person name="Sexton J.A."/>
            <person name="Solomon K.V."/>
            <person name="Seppala S."/>
            <person name="Yoo J.I."/>
            <person name="Huyett L.M."/>
            <person name="Pressman A."/>
            <person name="Cogan J.Z."/>
            <person name="Kivenson V."/>
            <person name="Peng X."/>
            <person name="Tan Y."/>
            <person name="Valentine D.L."/>
            <person name="O'Malley M.A."/>
        </authorList>
    </citation>
    <scope>NUCLEOTIDE SEQUENCE [LARGE SCALE GENOMIC DNA]</scope>
    <source>
        <strain evidence="11 12">XII</strain>
    </source>
</reference>
<dbReference type="GO" id="GO:0005886">
    <property type="term" value="C:plasma membrane"/>
    <property type="evidence" value="ECO:0007669"/>
    <property type="project" value="UniProtKB-SubCell"/>
</dbReference>
<dbReference type="GO" id="GO:0005737">
    <property type="term" value="C:cytoplasm"/>
    <property type="evidence" value="ECO:0007669"/>
    <property type="project" value="UniProtKB-SubCell"/>
</dbReference>
<keyword evidence="1 8" id="KW-1003">Cell membrane</keyword>
<comment type="catalytic activity">
    <reaction evidence="8">
        <text>GTP + H2O = GDP + phosphate + H(+)</text>
        <dbReference type="Rhea" id="RHEA:19669"/>
        <dbReference type="ChEBI" id="CHEBI:15377"/>
        <dbReference type="ChEBI" id="CHEBI:15378"/>
        <dbReference type="ChEBI" id="CHEBI:37565"/>
        <dbReference type="ChEBI" id="CHEBI:43474"/>
        <dbReference type="ChEBI" id="CHEBI:58189"/>
        <dbReference type="EC" id="3.6.5.4"/>
    </reaction>
</comment>
<feature type="compositionally biased region" description="Low complexity" evidence="9">
    <location>
        <begin position="18"/>
        <end position="28"/>
    </location>
</feature>
<evidence type="ECO:0000256" key="7">
    <source>
        <dbReference type="ARBA" id="ARBA00023170"/>
    </source>
</evidence>
<evidence type="ECO:0000259" key="10">
    <source>
        <dbReference type="PROSITE" id="PS00300"/>
    </source>
</evidence>
<evidence type="ECO:0000256" key="8">
    <source>
        <dbReference type="HAMAP-Rule" id="MF_00920"/>
    </source>
</evidence>
<dbReference type="InterPro" id="IPR003593">
    <property type="entry name" value="AAA+_ATPase"/>
</dbReference>
<keyword evidence="3 8" id="KW-0547">Nucleotide-binding</keyword>
<feature type="binding site" evidence="8">
    <location>
        <begin position="228"/>
        <end position="232"/>
    </location>
    <ligand>
        <name>GTP</name>
        <dbReference type="ChEBI" id="CHEBI:37565"/>
    </ligand>
</feature>
<dbReference type="Gene3D" id="1.20.120.140">
    <property type="entry name" value="Signal recognition particle SRP54, nucleotide-binding domain"/>
    <property type="match status" value="1"/>
</dbReference>
<keyword evidence="6 8" id="KW-0472">Membrane</keyword>
<dbReference type="GO" id="GO:0005047">
    <property type="term" value="F:signal recognition particle binding"/>
    <property type="evidence" value="ECO:0007669"/>
    <property type="project" value="TreeGrafter"/>
</dbReference>
<dbReference type="InterPro" id="IPR042101">
    <property type="entry name" value="SRP54_N_sf"/>
</dbReference>
<comment type="caution">
    <text evidence="11">The sequence shown here is derived from an EMBL/GenBank/DDBJ whole genome shotgun (WGS) entry which is preliminary data.</text>
</comment>
<protein>
    <recommendedName>
        <fullName evidence="8">Signal recognition particle receptor FtsY</fullName>
        <shortName evidence="8">SRP receptor</shortName>
        <ecNumber evidence="8">3.6.5.4</ecNumber>
    </recommendedName>
</protein>
<keyword evidence="7 8" id="KW-0675">Receptor</keyword>
<feature type="domain" description="SRP54-type proteins GTP-binding" evidence="10">
    <location>
        <begin position="307"/>
        <end position="320"/>
    </location>
</feature>
<dbReference type="RefSeq" id="WP_042698007.1">
    <property type="nucleotide sequence ID" value="NZ_LMVO01000009.1"/>
</dbReference>
<evidence type="ECO:0000256" key="6">
    <source>
        <dbReference type="ARBA" id="ARBA00023136"/>
    </source>
</evidence>
<name>A0AAX0Q8J7_9EURY</name>
<evidence type="ECO:0000313" key="12">
    <source>
        <dbReference type="Proteomes" id="UP000243820"/>
    </source>
</evidence>
<comment type="subunit">
    <text evidence="8">Part of the signal recognition particle protein translocation system, which is composed of SRP and FtsY.</text>
</comment>
<sequence length="336" mass="36742">MFEGLKNKLGLGKKKTPAPETEVPAPAAHTIAKPEPEEKKAPGFLNKIKTLVVEHEFVLSEKDIEESLFELQMVLLESDVAYPVAEAITEHMKKELVGTHRKLRESADDVVTDALRHAIEKVLGEGFDLVSYIKNHEKPVKILFTGVNGTGKTTSVAKIAHYLQSQGLSVVVGAGDTFRAGAIEQIRVHCERLGIKLIAHQEGADPSAVLYDTVEYAKAHKTDVVLADSAGRFHNRVNLMNQLEKIKRVMKPDLVFYVDEAVAGNDAVIRAEEFEKTVSTDGVILTKVDMDPKGGAAISIAYTIGKPLVFLGVGQGYDDMKPFTPSLIIDEIFGDD</sequence>
<evidence type="ECO:0000256" key="3">
    <source>
        <dbReference type="ARBA" id="ARBA00022741"/>
    </source>
</evidence>
<dbReference type="SMART" id="SM00963">
    <property type="entry name" value="SRP54_N"/>
    <property type="match status" value="1"/>
</dbReference>
<dbReference type="SUPFAM" id="SSF52540">
    <property type="entry name" value="P-loop containing nucleoside triphosphate hydrolases"/>
    <property type="match status" value="1"/>
</dbReference>
<dbReference type="InterPro" id="IPR004390">
    <property type="entry name" value="SR_rcpt_FtsY"/>
</dbReference>
<dbReference type="EMBL" id="LMVO01000009">
    <property type="protein sequence ID" value="PAV09638.1"/>
    <property type="molecule type" value="Genomic_DNA"/>
</dbReference>
<dbReference type="Pfam" id="PF02881">
    <property type="entry name" value="SRP54_N"/>
    <property type="match status" value="1"/>
</dbReference>
<dbReference type="AlphaFoldDB" id="A0AAX0Q8J7"/>
<evidence type="ECO:0000256" key="5">
    <source>
        <dbReference type="ARBA" id="ARBA00023134"/>
    </source>
</evidence>
<keyword evidence="5 8" id="KW-0342">GTP-binding</keyword>
<dbReference type="SMART" id="SM00382">
    <property type="entry name" value="AAA"/>
    <property type="match status" value="1"/>
</dbReference>
<evidence type="ECO:0000256" key="9">
    <source>
        <dbReference type="SAM" id="MobiDB-lite"/>
    </source>
</evidence>
<dbReference type="HAMAP" id="MF_00920">
    <property type="entry name" value="FtsY"/>
    <property type="match status" value="1"/>
</dbReference>
<dbReference type="GO" id="GO:0006614">
    <property type="term" value="P:SRP-dependent cotranslational protein targeting to membrane"/>
    <property type="evidence" value="ECO:0007669"/>
    <property type="project" value="InterPro"/>
</dbReference>
<accession>A0AAX0Q8J7</accession>
<comment type="similarity">
    <text evidence="8">Belongs to the GTP-binding SRP family. FtsY subfamily.</text>
</comment>
<organism evidence="11 12">
    <name type="scientific">Methanocorpusculum parvum</name>
    <dbReference type="NCBI Taxonomy" id="2193"/>
    <lineage>
        <taxon>Archaea</taxon>
        <taxon>Methanobacteriati</taxon>
        <taxon>Methanobacteriota</taxon>
        <taxon>Stenosarchaea group</taxon>
        <taxon>Methanomicrobia</taxon>
        <taxon>Methanomicrobiales</taxon>
        <taxon>Methanocorpusculaceae</taxon>
        <taxon>Methanocorpusculum</taxon>
    </lineage>
</organism>
<dbReference type="SMART" id="SM00962">
    <property type="entry name" value="SRP54"/>
    <property type="match status" value="1"/>
</dbReference>
<dbReference type="PANTHER" id="PTHR43134:SF1">
    <property type="entry name" value="SIGNAL RECOGNITION PARTICLE RECEPTOR SUBUNIT ALPHA"/>
    <property type="match status" value="1"/>
</dbReference>
<comment type="function">
    <text evidence="8">Involved in targeting and insertion of nascent membrane proteins into the cytoplasmic membrane. Acts as a receptor for the complex formed by the signal recognition particle (SRP) and the ribosome-nascent chain (RNC).</text>
</comment>
<dbReference type="InterPro" id="IPR036225">
    <property type="entry name" value="SRP/SRP_N"/>
</dbReference>
<evidence type="ECO:0000256" key="1">
    <source>
        <dbReference type="ARBA" id="ARBA00022475"/>
    </source>
</evidence>
<dbReference type="NCBIfam" id="TIGR00064">
    <property type="entry name" value="ftsY"/>
    <property type="match status" value="1"/>
</dbReference>
<proteinExistence type="inferred from homology"/>
<evidence type="ECO:0000256" key="4">
    <source>
        <dbReference type="ARBA" id="ARBA00022801"/>
    </source>
</evidence>
<feature type="binding site" evidence="8">
    <location>
        <begin position="146"/>
        <end position="153"/>
    </location>
    <ligand>
        <name>GTP</name>
        <dbReference type="ChEBI" id="CHEBI:37565"/>
    </ligand>
</feature>
<feature type="region of interest" description="Disordered" evidence="9">
    <location>
        <begin position="1"/>
        <end position="29"/>
    </location>
</feature>
<dbReference type="InterPro" id="IPR013822">
    <property type="entry name" value="Signal_recog_particl_SRP54_hlx"/>
</dbReference>
<dbReference type="GO" id="GO:0005525">
    <property type="term" value="F:GTP binding"/>
    <property type="evidence" value="ECO:0007669"/>
    <property type="project" value="UniProtKB-UniRule"/>
</dbReference>
<gene>
    <name evidence="8" type="primary">ftsY</name>
    <name evidence="11" type="ORF">ASJ83_05860</name>
</gene>
<dbReference type="EC" id="3.6.5.4" evidence="8"/>
<dbReference type="Gene3D" id="3.40.50.300">
    <property type="entry name" value="P-loop containing nucleotide triphosphate hydrolases"/>
    <property type="match status" value="1"/>
</dbReference>
<dbReference type="InterPro" id="IPR027417">
    <property type="entry name" value="P-loop_NTPase"/>
</dbReference>
<comment type="subcellular location">
    <subcellularLocation>
        <location evidence="8">Cell membrane</location>
        <topology evidence="8">Peripheral membrane protein</topology>
        <orientation evidence="8">Cytoplasmic side</orientation>
    </subcellularLocation>
    <subcellularLocation>
        <location evidence="8">Cytoplasm</location>
    </subcellularLocation>
</comment>
<dbReference type="Proteomes" id="UP000243820">
    <property type="component" value="Unassembled WGS sequence"/>
</dbReference>
<dbReference type="FunFam" id="3.40.50.300:FF:000566">
    <property type="entry name" value="Signal recognition particle receptor subunit alpha"/>
    <property type="match status" value="1"/>
</dbReference>
<keyword evidence="12" id="KW-1185">Reference proteome</keyword>